<evidence type="ECO:0000313" key="2">
    <source>
        <dbReference type="Proteomes" id="UP000094969"/>
    </source>
</evidence>
<keyword evidence="2" id="KW-1185">Reference proteome</keyword>
<dbReference type="AlphaFoldDB" id="A0A1D7TWB5"/>
<reference evidence="1 2" key="1">
    <citation type="journal article" date="2015" name="Antonie Van Leeuwenhoek">
        <title>Bosea vaviloviae sp. nov., a new species of slow-growing rhizobia isolated from nodules of the relict species Vavilovia formosa (Stev.) Fed.</title>
        <authorList>
            <person name="Safronova V.I."/>
            <person name="Kuznetsova I.G."/>
            <person name="Sazanova A.L."/>
            <person name="Kimeklis A.K."/>
            <person name="Belimov A.A."/>
            <person name="Andronov E.E."/>
            <person name="Pinaev A.G."/>
            <person name="Chizhevskaya E.P."/>
            <person name="Pukhaev A.R."/>
            <person name="Popov K.P."/>
            <person name="Willems A."/>
            <person name="Tikhonovich I.A."/>
        </authorList>
    </citation>
    <scope>NUCLEOTIDE SEQUENCE [LARGE SCALE GENOMIC DNA]</scope>
    <source>
        <strain evidence="1 2">Vaf18</strain>
    </source>
</reference>
<dbReference type="EMBL" id="CP017147">
    <property type="protein sequence ID" value="AOO79420.1"/>
    <property type="molecule type" value="Genomic_DNA"/>
</dbReference>
<organism evidence="1 2">
    <name type="scientific">Bosea vaviloviae</name>
    <dbReference type="NCBI Taxonomy" id="1526658"/>
    <lineage>
        <taxon>Bacteria</taxon>
        <taxon>Pseudomonadati</taxon>
        <taxon>Pseudomonadota</taxon>
        <taxon>Alphaproteobacteria</taxon>
        <taxon>Hyphomicrobiales</taxon>
        <taxon>Boseaceae</taxon>
        <taxon>Bosea</taxon>
    </lineage>
</organism>
<dbReference type="SUPFAM" id="SSF51182">
    <property type="entry name" value="RmlC-like cupins"/>
    <property type="match status" value="1"/>
</dbReference>
<dbReference type="Pfam" id="PF05962">
    <property type="entry name" value="HutD"/>
    <property type="match status" value="1"/>
</dbReference>
<dbReference type="InterPro" id="IPR014710">
    <property type="entry name" value="RmlC-like_jellyroll"/>
</dbReference>
<protein>
    <recommendedName>
        <fullName evidence="3">HutD-family protein</fullName>
    </recommendedName>
</protein>
<proteinExistence type="predicted"/>
<evidence type="ECO:0008006" key="3">
    <source>
        <dbReference type="Google" id="ProtNLM"/>
    </source>
</evidence>
<dbReference type="Gene3D" id="2.60.120.10">
    <property type="entry name" value="Jelly Rolls"/>
    <property type="match status" value="1"/>
</dbReference>
<dbReference type="OrthoDB" id="9800082at2"/>
<evidence type="ECO:0000313" key="1">
    <source>
        <dbReference type="EMBL" id="AOO79420.1"/>
    </source>
</evidence>
<dbReference type="KEGG" id="bvv:BHK69_01955"/>
<dbReference type="RefSeq" id="WP_069688643.1">
    <property type="nucleotide sequence ID" value="NZ_CP017147.1"/>
</dbReference>
<accession>A0A1D7TWB5</accession>
<dbReference type="STRING" id="1526658.BHK69_01955"/>
<gene>
    <name evidence="1" type="ORF">BHK69_01955</name>
</gene>
<dbReference type="PANTHER" id="PTHR37943">
    <property type="entry name" value="PROTEIN VES"/>
    <property type="match status" value="1"/>
</dbReference>
<name>A0A1D7TWB5_9HYPH</name>
<dbReference type="Proteomes" id="UP000094969">
    <property type="component" value="Chromosome"/>
</dbReference>
<dbReference type="InterPro" id="IPR011051">
    <property type="entry name" value="RmlC_Cupin_sf"/>
</dbReference>
<dbReference type="InterPro" id="IPR010282">
    <property type="entry name" value="Uncharacterised_HutD/Ves"/>
</dbReference>
<sequence>MSDANFTPLPPESFRRTPWKNGGGVTIDIADAYREGAAPGSWEGMIWRFGRTSIVAPGPFSDLTGYERLQLVIAGSGLVLETPASLEIPASEIDLRKPFKPVRYDGGTPIVSRLENGPVEVVNLIADRALCEIDLIVATTGQNAVLSAGNHVIYAPENAFTGSCDGKPVRIEPGHALLIEARIAVSLQAATGLALVATIAQRSPAA</sequence>
<dbReference type="PANTHER" id="PTHR37943:SF1">
    <property type="entry name" value="PROTEIN VES"/>
    <property type="match status" value="1"/>
</dbReference>